<comment type="caution">
    <text evidence="1">The sequence shown here is derived from an EMBL/GenBank/DDBJ whole genome shotgun (WGS) entry which is preliminary data.</text>
</comment>
<dbReference type="EMBL" id="VSRR010014270">
    <property type="protein sequence ID" value="MPC56808.1"/>
    <property type="molecule type" value="Genomic_DNA"/>
</dbReference>
<dbReference type="Proteomes" id="UP000324222">
    <property type="component" value="Unassembled WGS sequence"/>
</dbReference>
<evidence type="ECO:0000313" key="1">
    <source>
        <dbReference type="EMBL" id="MPC56808.1"/>
    </source>
</evidence>
<organism evidence="1 2">
    <name type="scientific">Portunus trituberculatus</name>
    <name type="common">Swimming crab</name>
    <name type="synonym">Neptunus trituberculatus</name>
    <dbReference type="NCBI Taxonomy" id="210409"/>
    <lineage>
        <taxon>Eukaryota</taxon>
        <taxon>Metazoa</taxon>
        <taxon>Ecdysozoa</taxon>
        <taxon>Arthropoda</taxon>
        <taxon>Crustacea</taxon>
        <taxon>Multicrustacea</taxon>
        <taxon>Malacostraca</taxon>
        <taxon>Eumalacostraca</taxon>
        <taxon>Eucarida</taxon>
        <taxon>Decapoda</taxon>
        <taxon>Pleocyemata</taxon>
        <taxon>Brachyura</taxon>
        <taxon>Eubrachyura</taxon>
        <taxon>Portunoidea</taxon>
        <taxon>Portunidae</taxon>
        <taxon>Portuninae</taxon>
        <taxon>Portunus</taxon>
    </lineage>
</organism>
<protein>
    <submittedName>
        <fullName evidence="1">Uncharacterized protein</fullName>
    </submittedName>
</protein>
<dbReference type="AlphaFoldDB" id="A0A5B7GIF1"/>
<evidence type="ECO:0000313" key="2">
    <source>
        <dbReference type="Proteomes" id="UP000324222"/>
    </source>
</evidence>
<name>A0A5B7GIF1_PORTR</name>
<proteinExistence type="predicted"/>
<gene>
    <name evidence="1" type="ORF">E2C01_050774</name>
</gene>
<reference evidence="1 2" key="1">
    <citation type="submission" date="2019-05" db="EMBL/GenBank/DDBJ databases">
        <title>Another draft genome of Portunus trituberculatus and its Hox gene families provides insights of decapod evolution.</title>
        <authorList>
            <person name="Jeong J.-H."/>
            <person name="Song I."/>
            <person name="Kim S."/>
            <person name="Choi T."/>
            <person name="Kim D."/>
            <person name="Ryu S."/>
            <person name="Kim W."/>
        </authorList>
    </citation>
    <scope>NUCLEOTIDE SEQUENCE [LARGE SCALE GENOMIC DNA]</scope>
    <source>
        <tissue evidence="1">Muscle</tissue>
    </source>
</reference>
<keyword evidence="2" id="KW-1185">Reference proteome</keyword>
<sequence length="73" mass="7665">MSVFFSLLGVREIADRYGTEEVIEAEVLLEVEVLLADDEVEGEGEAVVVDGAGSGSLWMATVHILGGALTVEA</sequence>
<accession>A0A5B7GIF1</accession>